<protein>
    <submittedName>
        <fullName evidence="2">Uncharacterized protein</fullName>
    </submittedName>
</protein>
<proteinExistence type="predicted"/>
<evidence type="ECO:0000256" key="1">
    <source>
        <dbReference type="SAM" id="MobiDB-lite"/>
    </source>
</evidence>
<sequence length="248" mass="25352">MPLFGNKNKHHNVATTGAAPASNMAAAAPGQVSANVNLPGPAPFTAGPHKHDFMNRLDPTVDSGAGGMQVLGSSNGFQTSNAHAQGNTAHAPVHNAGRMPVDGGALGSNNPYNVQHSSRAANALDPRVDTAQANANLGGNYTMAGGLPAGGAPPPTNMPEGTYGPHRTRMGNMLDPKVDSDADHRVPRSQAQHTVPRGQAKGQVAGQYPPGVAGPAPTTAGPHKHDFMNKLDPSVNSKPGAIDSGRRY</sequence>
<feature type="compositionally biased region" description="Basic and acidic residues" evidence="1">
    <location>
        <begin position="176"/>
        <end position="186"/>
    </location>
</feature>
<dbReference type="Proteomes" id="UP001338125">
    <property type="component" value="Unassembled WGS sequence"/>
</dbReference>
<organism evidence="2 3">
    <name type="scientific">Cladobotryum mycophilum</name>
    <dbReference type="NCBI Taxonomy" id="491253"/>
    <lineage>
        <taxon>Eukaryota</taxon>
        <taxon>Fungi</taxon>
        <taxon>Dikarya</taxon>
        <taxon>Ascomycota</taxon>
        <taxon>Pezizomycotina</taxon>
        <taxon>Sordariomycetes</taxon>
        <taxon>Hypocreomycetidae</taxon>
        <taxon>Hypocreales</taxon>
        <taxon>Hypocreaceae</taxon>
        <taxon>Cladobotryum</taxon>
    </lineage>
</organism>
<feature type="region of interest" description="Disordered" evidence="1">
    <location>
        <begin position="146"/>
        <end position="248"/>
    </location>
</feature>
<feature type="compositionally biased region" description="Low complexity" evidence="1">
    <location>
        <begin position="209"/>
        <end position="221"/>
    </location>
</feature>
<accession>A0ABR0SPX3</accession>
<comment type="caution">
    <text evidence="2">The sequence shown here is derived from an EMBL/GenBank/DDBJ whole genome shotgun (WGS) entry which is preliminary data.</text>
</comment>
<name>A0ABR0SPX3_9HYPO</name>
<dbReference type="EMBL" id="JAVFKD010000012">
    <property type="protein sequence ID" value="KAK5993770.1"/>
    <property type="molecule type" value="Genomic_DNA"/>
</dbReference>
<dbReference type="PANTHER" id="PTHR39606:SF1">
    <property type="entry name" value="CELL SURFACE PROTEIN"/>
    <property type="match status" value="1"/>
</dbReference>
<reference evidence="2 3" key="1">
    <citation type="submission" date="2024-01" db="EMBL/GenBank/DDBJ databases">
        <title>Complete genome of Cladobotryum mycophilum ATHUM6906.</title>
        <authorList>
            <person name="Christinaki A.C."/>
            <person name="Myridakis A.I."/>
            <person name="Kouvelis V.N."/>
        </authorList>
    </citation>
    <scope>NUCLEOTIDE SEQUENCE [LARGE SCALE GENOMIC DNA]</scope>
    <source>
        <strain evidence="2 3">ATHUM6906</strain>
    </source>
</reference>
<evidence type="ECO:0000313" key="3">
    <source>
        <dbReference type="Proteomes" id="UP001338125"/>
    </source>
</evidence>
<dbReference type="PANTHER" id="PTHR39606">
    <property type="entry name" value="SURFACE PROTEIN, PUTATIVE-RELATED"/>
    <property type="match status" value="1"/>
</dbReference>
<gene>
    <name evidence="2" type="ORF">PT974_07207</name>
</gene>
<keyword evidence="3" id="KW-1185">Reference proteome</keyword>
<evidence type="ECO:0000313" key="2">
    <source>
        <dbReference type="EMBL" id="KAK5993770.1"/>
    </source>
</evidence>